<dbReference type="InterPro" id="IPR002539">
    <property type="entry name" value="MaoC-like_dom"/>
</dbReference>
<name>A0ABY5TQH6_9GAMM</name>
<reference evidence="2" key="1">
    <citation type="submission" date="2022-08" db="EMBL/GenBank/DDBJ databases">
        <title>Catabolic pathway analysis in culturable SAR92 clade bacteria reveals their overlooked roles in DMSP degradation in coastal seas.</title>
        <authorList>
            <person name="He X."/>
            <person name="Zhang X."/>
            <person name="Zhang Y."/>
        </authorList>
    </citation>
    <scope>NUCLEOTIDE SEQUENCE</scope>
    <source>
        <strain evidence="2">H455</strain>
    </source>
</reference>
<keyword evidence="3" id="KW-1185">Reference proteome</keyword>
<gene>
    <name evidence="2" type="ORF">NYF23_05585</name>
</gene>
<dbReference type="InterPro" id="IPR029069">
    <property type="entry name" value="HotDog_dom_sf"/>
</dbReference>
<evidence type="ECO:0000313" key="3">
    <source>
        <dbReference type="Proteomes" id="UP001059934"/>
    </source>
</evidence>
<protein>
    <submittedName>
        <fullName evidence="2">MaoC/PaaZ C-terminal domain-containing protein</fullName>
    </submittedName>
</protein>
<accession>A0ABY5TQH6</accession>
<dbReference type="EMBL" id="CP103416">
    <property type="protein sequence ID" value="UVW36082.1"/>
    <property type="molecule type" value="Genomic_DNA"/>
</dbReference>
<evidence type="ECO:0000313" key="2">
    <source>
        <dbReference type="EMBL" id="UVW36082.1"/>
    </source>
</evidence>
<proteinExistence type="predicted"/>
<dbReference type="Gene3D" id="3.10.129.10">
    <property type="entry name" value="Hotdog Thioesterase"/>
    <property type="match status" value="1"/>
</dbReference>
<evidence type="ECO:0000259" key="1">
    <source>
        <dbReference type="Pfam" id="PF01575"/>
    </source>
</evidence>
<dbReference type="Proteomes" id="UP001059934">
    <property type="component" value="Chromosome"/>
</dbReference>
<sequence length="151" mass="16290">MHKRQILEVGQEFETDTITLSKGDILEFAAEFDPQPYHLETAAAEASIFGGLCASGWQVAALMSRLVSDTFRKHSVAILGIQTIPSLQWKIPVFAGDSLCATVVIADCKKDAGLLVCDIRVKNQHRKVALVLSMTLRIGSQSTAESNGSTG</sequence>
<dbReference type="PANTHER" id="PTHR43664">
    <property type="entry name" value="MONOAMINE OXIDASE-RELATED"/>
    <property type="match status" value="1"/>
</dbReference>
<organism evidence="2 3">
    <name type="scientific">SAR92 clade bacterium H455</name>
    <dbReference type="NCBI Taxonomy" id="2974818"/>
    <lineage>
        <taxon>Bacteria</taxon>
        <taxon>Pseudomonadati</taxon>
        <taxon>Pseudomonadota</taxon>
        <taxon>Gammaproteobacteria</taxon>
        <taxon>Cellvibrionales</taxon>
        <taxon>Porticoccaceae</taxon>
        <taxon>SAR92 clade</taxon>
    </lineage>
</organism>
<feature type="domain" description="MaoC-like" evidence="1">
    <location>
        <begin position="9"/>
        <end position="110"/>
    </location>
</feature>
<dbReference type="PANTHER" id="PTHR43664:SF1">
    <property type="entry name" value="BETA-METHYLMALYL-COA DEHYDRATASE"/>
    <property type="match status" value="1"/>
</dbReference>
<dbReference type="Pfam" id="PF01575">
    <property type="entry name" value="MaoC_dehydratas"/>
    <property type="match status" value="1"/>
</dbReference>
<dbReference type="InterPro" id="IPR052342">
    <property type="entry name" value="MCH/BMMD"/>
</dbReference>
<dbReference type="SUPFAM" id="SSF54637">
    <property type="entry name" value="Thioesterase/thiol ester dehydrase-isomerase"/>
    <property type="match status" value="1"/>
</dbReference>